<comment type="caution">
    <text evidence="1">The sequence shown here is derived from an EMBL/GenBank/DDBJ whole genome shotgun (WGS) entry which is preliminary data.</text>
</comment>
<dbReference type="AlphaFoldDB" id="A0A7C8MGU1"/>
<accession>A0A7C8MGU1</accession>
<evidence type="ECO:0000313" key="2">
    <source>
        <dbReference type="Proteomes" id="UP000481861"/>
    </source>
</evidence>
<gene>
    <name evidence="1" type="ORF">BDV95DRAFT_615176</name>
</gene>
<sequence>MDWETVVNEEEMGGMGAKYQFDMGDTWPILGREKMWASESRRRADDDAAADVRKAFDEYDRDWDRRQDASHDLGFQKSKLHFPTRSGNPSDLLSEDARYLPDVRDRHLTHHVPKTDFLVKYNVYGFLLSAFSMPIRYIPPPYSFYQAPNPLEVRIDFSGVDMLQVKELRDHLLRKEMMRWHPDKLGRFLEGEGSHVVSADGALQMSERQVGLGVDQAVRQLKGECEEALRRGT</sequence>
<dbReference type="OrthoDB" id="10462140at2759"/>
<proteinExistence type="predicted"/>
<dbReference type="Proteomes" id="UP000481861">
    <property type="component" value="Unassembled WGS sequence"/>
</dbReference>
<dbReference type="EMBL" id="JAADJZ010000003">
    <property type="protein sequence ID" value="KAF2876521.1"/>
    <property type="molecule type" value="Genomic_DNA"/>
</dbReference>
<reference evidence="1 2" key="1">
    <citation type="submission" date="2020-01" db="EMBL/GenBank/DDBJ databases">
        <authorList>
            <consortium name="DOE Joint Genome Institute"/>
            <person name="Haridas S."/>
            <person name="Albert R."/>
            <person name="Binder M."/>
            <person name="Bloem J."/>
            <person name="Labutti K."/>
            <person name="Salamov A."/>
            <person name="Andreopoulos B."/>
            <person name="Baker S.E."/>
            <person name="Barry K."/>
            <person name="Bills G."/>
            <person name="Bluhm B.H."/>
            <person name="Cannon C."/>
            <person name="Castanera R."/>
            <person name="Culley D.E."/>
            <person name="Daum C."/>
            <person name="Ezra D."/>
            <person name="Gonzalez J.B."/>
            <person name="Henrissat B."/>
            <person name="Kuo A."/>
            <person name="Liang C."/>
            <person name="Lipzen A."/>
            <person name="Lutzoni F."/>
            <person name="Magnuson J."/>
            <person name="Mondo S."/>
            <person name="Nolan M."/>
            <person name="Ohm R."/>
            <person name="Pangilinan J."/>
            <person name="Park H.-J.H."/>
            <person name="Ramirez L."/>
            <person name="Alfaro M."/>
            <person name="Sun H."/>
            <person name="Tritt A."/>
            <person name="Yoshinaga Y."/>
            <person name="Zwiers L.-H.L."/>
            <person name="Turgeon B.G."/>
            <person name="Goodwin S.B."/>
            <person name="Spatafora J.W."/>
            <person name="Crous P.W."/>
            <person name="Grigoriev I.V."/>
        </authorList>
    </citation>
    <scope>NUCLEOTIDE SEQUENCE [LARGE SCALE GENOMIC DNA]</scope>
    <source>
        <strain evidence="1 2">CBS 611.86</strain>
    </source>
</reference>
<evidence type="ECO:0000313" key="1">
    <source>
        <dbReference type="EMBL" id="KAF2876521.1"/>
    </source>
</evidence>
<organism evidence="1 2">
    <name type="scientific">Massariosphaeria phaeospora</name>
    <dbReference type="NCBI Taxonomy" id="100035"/>
    <lineage>
        <taxon>Eukaryota</taxon>
        <taxon>Fungi</taxon>
        <taxon>Dikarya</taxon>
        <taxon>Ascomycota</taxon>
        <taxon>Pezizomycotina</taxon>
        <taxon>Dothideomycetes</taxon>
        <taxon>Pleosporomycetidae</taxon>
        <taxon>Pleosporales</taxon>
        <taxon>Pleosporales incertae sedis</taxon>
        <taxon>Massariosphaeria</taxon>
    </lineage>
</organism>
<protein>
    <submittedName>
        <fullName evidence="1">Uncharacterized protein</fullName>
    </submittedName>
</protein>
<name>A0A7C8MGU1_9PLEO</name>
<keyword evidence="2" id="KW-1185">Reference proteome</keyword>